<evidence type="ECO:0000256" key="2">
    <source>
        <dbReference type="PROSITE-ProRule" id="PRU00335"/>
    </source>
</evidence>
<dbReference type="EMBL" id="CP036432">
    <property type="protein sequence ID" value="QDV84910.1"/>
    <property type="molecule type" value="Genomic_DNA"/>
</dbReference>
<dbReference type="Gene3D" id="1.10.357.10">
    <property type="entry name" value="Tetracycline Repressor, domain 2"/>
    <property type="match status" value="1"/>
</dbReference>
<keyword evidence="5" id="KW-1185">Reference proteome</keyword>
<dbReference type="RefSeq" id="WP_145213822.1">
    <property type="nucleotide sequence ID" value="NZ_CP036432.1"/>
</dbReference>
<dbReference type="InterPro" id="IPR041483">
    <property type="entry name" value="TetR_C_34"/>
</dbReference>
<dbReference type="InterPro" id="IPR001647">
    <property type="entry name" value="HTH_TetR"/>
</dbReference>
<dbReference type="Pfam" id="PF00440">
    <property type="entry name" value="TetR_N"/>
    <property type="match status" value="1"/>
</dbReference>
<evidence type="ECO:0000313" key="4">
    <source>
        <dbReference type="EMBL" id="QDV84910.1"/>
    </source>
</evidence>
<feature type="domain" description="HTH tetR-type" evidence="3">
    <location>
        <begin position="13"/>
        <end position="73"/>
    </location>
</feature>
<dbReference type="PROSITE" id="PS50977">
    <property type="entry name" value="HTH_TETR_2"/>
    <property type="match status" value="1"/>
</dbReference>
<sequence>MNWQRARRPEQKAERIAAILDAAAELFDDNEFDAISMRDVADHAGLGKASLYHYFKTKEEVFLTLYREELGRWLESVTMGLGRLRKPTPKRVAEVLTSALMRHERFCRLEVLFASVLERNLSQEFLIEYKRSLVGPVEAFAATIQSVTPHFSSEDAKAFAFQHHALVAGLWPIAHPSPQVESVLQAFEFQGFRTEFAPLLIRTFVNLLSPID</sequence>
<proteinExistence type="predicted"/>
<dbReference type="InterPro" id="IPR009057">
    <property type="entry name" value="Homeodomain-like_sf"/>
</dbReference>
<dbReference type="PRINTS" id="PR00455">
    <property type="entry name" value="HTHTETR"/>
</dbReference>
<organism evidence="4 5">
    <name type="scientific">Stieleria magnilauensis</name>
    <dbReference type="NCBI Taxonomy" id="2527963"/>
    <lineage>
        <taxon>Bacteria</taxon>
        <taxon>Pseudomonadati</taxon>
        <taxon>Planctomycetota</taxon>
        <taxon>Planctomycetia</taxon>
        <taxon>Pirellulales</taxon>
        <taxon>Pirellulaceae</taxon>
        <taxon>Stieleria</taxon>
    </lineage>
</organism>
<dbReference type="Pfam" id="PF17929">
    <property type="entry name" value="TetR_C_34"/>
    <property type="match status" value="1"/>
</dbReference>
<dbReference type="PANTHER" id="PTHR30055">
    <property type="entry name" value="HTH-TYPE TRANSCRIPTIONAL REGULATOR RUTR"/>
    <property type="match status" value="1"/>
</dbReference>
<reference evidence="4 5" key="1">
    <citation type="submission" date="2019-02" db="EMBL/GenBank/DDBJ databases">
        <title>Deep-cultivation of Planctomycetes and their phenomic and genomic characterization uncovers novel biology.</title>
        <authorList>
            <person name="Wiegand S."/>
            <person name="Jogler M."/>
            <person name="Boedeker C."/>
            <person name="Pinto D."/>
            <person name="Vollmers J."/>
            <person name="Rivas-Marin E."/>
            <person name="Kohn T."/>
            <person name="Peeters S.H."/>
            <person name="Heuer A."/>
            <person name="Rast P."/>
            <person name="Oberbeckmann S."/>
            <person name="Bunk B."/>
            <person name="Jeske O."/>
            <person name="Meyerdierks A."/>
            <person name="Storesund J.E."/>
            <person name="Kallscheuer N."/>
            <person name="Luecker S."/>
            <person name="Lage O.M."/>
            <person name="Pohl T."/>
            <person name="Merkel B.J."/>
            <person name="Hornburger P."/>
            <person name="Mueller R.-W."/>
            <person name="Bruemmer F."/>
            <person name="Labrenz M."/>
            <person name="Spormann A.M."/>
            <person name="Op den Camp H."/>
            <person name="Overmann J."/>
            <person name="Amann R."/>
            <person name="Jetten M.S.M."/>
            <person name="Mascher T."/>
            <person name="Medema M.H."/>
            <person name="Devos D.P."/>
            <person name="Kaster A.-K."/>
            <person name="Ovreas L."/>
            <person name="Rohde M."/>
            <person name="Galperin M.Y."/>
            <person name="Jogler C."/>
        </authorList>
    </citation>
    <scope>NUCLEOTIDE SEQUENCE [LARGE SCALE GENOMIC DNA]</scope>
    <source>
        <strain evidence="4 5">TBK1r</strain>
    </source>
</reference>
<evidence type="ECO:0000313" key="5">
    <source>
        <dbReference type="Proteomes" id="UP000318081"/>
    </source>
</evidence>
<evidence type="ECO:0000256" key="1">
    <source>
        <dbReference type="ARBA" id="ARBA00023125"/>
    </source>
</evidence>
<dbReference type="Proteomes" id="UP000318081">
    <property type="component" value="Chromosome"/>
</dbReference>
<dbReference type="PANTHER" id="PTHR30055:SF178">
    <property type="entry name" value="POSSIBLE TRANSCRIPTIONAL REGULATORY PROTEIN"/>
    <property type="match status" value="1"/>
</dbReference>
<gene>
    <name evidence="4" type="primary">fadR</name>
    <name evidence="4" type="ORF">TBK1r_38620</name>
</gene>
<evidence type="ECO:0000259" key="3">
    <source>
        <dbReference type="PROSITE" id="PS50977"/>
    </source>
</evidence>
<name>A0ABX5XVG3_9BACT</name>
<dbReference type="SUPFAM" id="SSF46689">
    <property type="entry name" value="Homeodomain-like"/>
    <property type="match status" value="1"/>
</dbReference>
<keyword evidence="1 2" id="KW-0238">DNA-binding</keyword>
<accession>A0ABX5XVG3</accession>
<protein>
    <submittedName>
        <fullName evidence="4">Fatty acid metabolism regulator protein</fullName>
    </submittedName>
</protein>
<feature type="DNA-binding region" description="H-T-H motif" evidence="2">
    <location>
        <begin position="36"/>
        <end position="55"/>
    </location>
</feature>
<dbReference type="InterPro" id="IPR050109">
    <property type="entry name" value="HTH-type_TetR-like_transc_reg"/>
</dbReference>